<proteinExistence type="predicted"/>
<accession>A0A556CI12</accession>
<dbReference type="OrthoDB" id="4799040at2"/>
<comment type="caution">
    <text evidence="1">The sequence shown here is derived from an EMBL/GenBank/DDBJ whole genome shotgun (WGS) entry which is preliminary data.</text>
</comment>
<keyword evidence="2" id="KW-1185">Reference proteome</keyword>
<reference evidence="1 2" key="1">
    <citation type="submission" date="2019-07" db="EMBL/GenBank/DDBJ databases">
        <title>Draft genome sequence of Brevibacterium aurantiacum XU54 isolated from Xinjiang China.</title>
        <authorList>
            <person name="Xu X."/>
        </authorList>
    </citation>
    <scope>NUCLEOTIDE SEQUENCE [LARGE SCALE GENOMIC DNA]</scope>
    <source>
        <strain evidence="1 2">XU54</strain>
    </source>
</reference>
<protein>
    <submittedName>
        <fullName evidence="1">Uncharacterized protein</fullName>
    </submittedName>
</protein>
<name>A0A556CI12_BREAU</name>
<evidence type="ECO:0000313" key="2">
    <source>
        <dbReference type="Proteomes" id="UP000316406"/>
    </source>
</evidence>
<dbReference type="Proteomes" id="UP000316406">
    <property type="component" value="Unassembled WGS sequence"/>
</dbReference>
<dbReference type="EMBL" id="VLTK01000004">
    <property type="protein sequence ID" value="TSI17075.1"/>
    <property type="molecule type" value="Genomic_DNA"/>
</dbReference>
<dbReference type="AlphaFoldDB" id="A0A556CI12"/>
<sequence>MKRLSSTLRDSWQSDPLYIDPIIAPGLTDSQKTAVEHASKQAGQSGVVHFVAITPAQPRSDEPRWARFTSDLAYAMHKDSGGEQTIVLFTQADDAARSYAYLVDANGPAIPPGSDFLARSSSDDFLPVELAVPYQLQILVAAAKGTEPPAPPDFDTRDAGDRNEDYIEATGLDNGNPDALVFGATAIAAMGLSIWVLRRREKYSWRNSLTTKPDPVRTQQLPERVESALEPLPEPQESTEEAWSLYDRGRRVQGAIRSLIAANPDWAQSVDFSHRFGVENLLSTHKWVRARLRGSTKASSEAPRFCFLFPHHRNRIETFALKQDGTTLTVDMCDRCRREINDGHEPQCLMVPKRPGSKKPVPYYQRSDVYALSGFGSFQPLEDAVLESLGTPSTSPTGGRG</sequence>
<gene>
    <name evidence="1" type="ORF">FO013_07625</name>
</gene>
<organism evidence="1 2">
    <name type="scientific">Brevibacterium aurantiacum</name>
    <dbReference type="NCBI Taxonomy" id="273384"/>
    <lineage>
        <taxon>Bacteria</taxon>
        <taxon>Bacillati</taxon>
        <taxon>Actinomycetota</taxon>
        <taxon>Actinomycetes</taxon>
        <taxon>Micrococcales</taxon>
        <taxon>Brevibacteriaceae</taxon>
        <taxon>Brevibacterium</taxon>
    </lineage>
</organism>
<evidence type="ECO:0000313" key="1">
    <source>
        <dbReference type="EMBL" id="TSI17075.1"/>
    </source>
</evidence>